<sequence>MFFIISFYRNFLEYLFAFFHPSFPPSLPLPLTLKRIHISPFLVFSLLILCYVLRLVPSFAHMACDGYYTVLIIPLQSSLYSPDALHCFHWLKKRRDLERQKDVLWAGLQVVEQTQLWYHNRMQLNLQRQVSFSTGDLDGERVNGSLGSLMSDSCVWNNLAPEESSGSDWDLRWNNATLVKEVNRQNQQISMLELEKAQLLQQLVSYSTPD</sequence>
<evidence type="ECO:0000313" key="3">
    <source>
        <dbReference type="EMBL" id="KAI2665237.1"/>
    </source>
</evidence>
<keyword evidence="4" id="KW-1185">Reference proteome</keyword>
<evidence type="ECO:0000256" key="1">
    <source>
        <dbReference type="SAM" id="Coils"/>
    </source>
</evidence>
<reference evidence="3 4" key="1">
    <citation type="submission" date="2022-01" db="EMBL/GenBank/DDBJ databases">
        <title>A high-quality chromosome-level genome assembly of rohu carp, Labeo rohita.</title>
        <authorList>
            <person name="Arick M.A. II"/>
            <person name="Hsu C.-Y."/>
            <person name="Magbanua Z."/>
            <person name="Pechanova O."/>
            <person name="Grover C."/>
            <person name="Miller E."/>
            <person name="Thrash A."/>
            <person name="Ezzel L."/>
            <person name="Alam S."/>
            <person name="Benzie J."/>
            <person name="Hamilton M."/>
            <person name="Karsi A."/>
            <person name="Lawrence M.L."/>
            <person name="Peterson D.G."/>
        </authorList>
    </citation>
    <scope>NUCLEOTIDE SEQUENCE [LARGE SCALE GENOMIC DNA]</scope>
    <source>
        <strain evidence="4">BAU-BD-2019</strain>
        <tissue evidence="3">Blood</tissue>
    </source>
</reference>
<dbReference type="Proteomes" id="UP000830375">
    <property type="component" value="Unassembled WGS sequence"/>
</dbReference>
<dbReference type="EMBL" id="JACTAM010000004">
    <property type="protein sequence ID" value="KAI2665237.1"/>
    <property type="molecule type" value="Genomic_DNA"/>
</dbReference>
<gene>
    <name evidence="3" type="ORF">H4Q32_021460</name>
</gene>
<feature type="coiled-coil region" evidence="1">
    <location>
        <begin position="175"/>
        <end position="202"/>
    </location>
</feature>
<evidence type="ECO:0000256" key="2">
    <source>
        <dbReference type="SAM" id="Phobius"/>
    </source>
</evidence>
<proteinExistence type="predicted"/>
<protein>
    <submittedName>
        <fullName evidence="3">Suppressor APC domain-containing protein 1</fullName>
    </submittedName>
</protein>
<evidence type="ECO:0000313" key="4">
    <source>
        <dbReference type="Proteomes" id="UP000830375"/>
    </source>
</evidence>
<comment type="caution">
    <text evidence="3">The sequence shown here is derived from an EMBL/GenBank/DDBJ whole genome shotgun (WGS) entry which is preliminary data.</text>
</comment>
<keyword evidence="2" id="KW-0812">Transmembrane</keyword>
<keyword evidence="1" id="KW-0175">Coiled coil</keyword>
<keyword evidence="2" id="KW-1133">Transmembrane helix</keyword>
<feature type="transmembrane region" description="Helical" evidence="2">
    <location>
        <begin position="41"/>
        <end position="60"/>
    </location>
</feature>
<accession>A0ABQ8MQX7</accession>
<dbReference type="Pfam" id="PF11414">
    <property type="entry name" value="Suppressor_APC"/>
    <property type="match status" value="1"/>
</dbReference>
<keyword evidence="2" id="KW-0472">Membrane</keyword>
<name>A0ABQ8MQX7_LABRO</name>
<organism evidence="3 4">
    <name type="scientific">Labeo rohita</name>
    <name type="common">Indian major carp</name>
    <name type="synonym">Cyprinus rohita</name>
    <dbReference type="NCBI Taxonomy" id="84645"/>
    <lineage>
        <taxon>Eukaryota</taxon>
        <taxon>Metazoa</taxon>
        <taxon>Chordata</taxon>
        <taxon>Craniata</taxon>
        <taxon>Vertebrata</taxon>
        <taxon>Euteleostomi</taxon>
        <taxon>Actinopterygii</taxon>
        <taxon>Neopterygii</taxon>
        <taxon>Teleostei</taxon>
        <taxon>Ostariophysi</taxon>
        <taxon>Cypriniformes</taxon>
        <taxon>Cyprinidae</taxon>
        <taxon>Labeoninae</taxon>
        <taxon>Labeonini</taxon>
        <taxon>Labeo</taxon>
    </lineage>
</organism>